<keyword evidence="3 5" id="KW-1133">Transmembrane helix</keyword>
<feature type="transmembrane region" description="Helical" evidence="5">
    <location>
        <begin position="274"/>
        <end position="295"/>
    </location>
</feature>
<feature type="transmembrane region" description="Helical" evidence="5">
    <location>
        <begin position="341"/>
        <end position="362"/>
    </location>
</feature>
<evidence type="ECO:0000256" key="5">
    <source>
        <dbReference type="SAM" id="Phobius"/>
    </source>
</evidence>
<evidence type="ECO:0000259" key="6">
    <source>
        <dbReference type="Pfam" id="PF04932"/>
    </source>
</evidence>
<evidence type="ECO:0000256" key="2">
    <source>
        <dbReference type="ARBA" id="ARBA00022692"/>
    </source>
</evidence>
<keyword evidence="8" id="KW-1185">Reference proteome</keyword>
<dbReference type="PANTHER" id="PTHR37422">
    <property type="entry name" value="TEICHURONIC ACID BIOSYNTHESIS PROTEIN TUAE"/>
    <property type="match status" value="1"/>
</dbReference>
<feature type="transmembrane region" description="Helical" evidence="5">
    <location>
        <begin position="487"/>
        <end position="505"/>
    </location>
</feature>
<feature type="domain" description="O-antigen ligase-related" evidence="6">
    <location>
        <begin position="299"/>
        <end position="437"/>
    </location>
</feature>
<feature type="transmembrane region" description="Helical" evidence="5">
    <location>
        <begin position="226"/>
        <end position="243"/>
    </location>
</feature>
<protein>
    <recommendedName>
        <fullName evidence="6">O-antigen ligase-related domain-containing protein</fullName>
    </recommendedName>
</protein>
<reference evidence="7 8" key="1">
    <citation type="submission" date="2016-04" db="EMBL/GenBank/DDBJ databases">
        <authorList>
            <person name="Evans L.H."/>
            <person name="Alamgir A."/>
            <person name="Owens N."/>
            <person name="Weber N.D."/>
            <person name="Virtaneva K."/>
            <person name="Barbian K."/>
            <person name="Babar A."/>
            <person name="Rosenke K."/>
        </authorList>
    </citation>
    <scope>NUCLEOTIDE SEQUENCE [LARGE SCALE GENOMIC DNA]</scope>
    <source>
        <strain evidence="7 8">LMa1</strain>
    </source>
</reference>
<dbReference type="AlphaFoldDB" id="A0A1B7LBS0"/>
<feature type="transmembrane region" description="Helical" evidence="5">
    <location>
        <begin position="24"/>
        <end position="43"/>
    </location>
</feature>
<feature type="transmembrane region" description="Helical" evidence="5">
    <location>
        <begin position="421"/>
        <end position="447"/>
    </location>
</feature>
<comment type="subcellular location">
    <subcellularLocation>
        <location evidence="1">Membrane</location>
        <topology evidence="1">Multi-pass membrane protein</topology>
    </subcellularLocation>
</comment>
<dbReference type="PANTHER" id="PTHR37422:SF13">
    <property type="entry name" value="LIPOPOLYSACCHARIDE BIOSYNTHESIS PROTEIN PA4999-RELATED"/>
    <property type="match status" value="1"/>
</dbReference>
<feature type="transmembrane region" description="Helical" evidence="5">
    <location>
        <begin position="459"/>
        <end position="481"/>
    </location>
</feature>
<evidence type="ECO:0000256" key="1">
    <source>
        <dbReference type="ARBA" id="ARBA00004141"/>
    </source>
</evidence>
<feature type="transmembrane region" description="Helical" evidence="5">
    <location>
        <begin position="85"/>
        <end position="108"/>
    </location>
</feature>
<feature type="transmembrane region" description="Helical" evidence="5">
    <location>
        <begin position="55"/>
        <end position="73"/>
    </location>
</feature>
<dbReference type="OrthoDB" id="1808577at2"/>
<sequence length="517" mass="56874">MAKIVALDAAKTKINVQPAAAEPWTYQAAFWGLALLLFFPPFFRGLFFAADQERALMLAALICWCAWLWKHGRRDYAFLSHPLDYFALALPAAYILSSFVAVNAGLALDEIVKNVLYFLVYWTAVQVVTGQREAIRLLHVIYLAAVGVALAGLFTATGLASVKDGFLGGRIYSTFQYPNALASYLTAAVFLGLFFKSEYGALALRDAITDRTLLKTLPDRLLRSRPFGYLYKALDFILLAVLFGTKSRGGLLVTGAAVVLYLIGLHWQKRLPVLLHLVFLGILAYPAARLFINAATAKQMAAAWLWMLAGLVLTLAGQWAWNFRLAGWVDRFAAVKRRVNLTLGGILVVLVAGAAGFLALHLHKVDTFKYLRDAIERMYFVKDALAMIKQRPVLGWGGGGWQEAYRGFQGYLYNSNQVHSYYFQVTVETGLIGLLVVLGIWICFLWAGHRAHRAAEPGGTGEALIWTVTVAALAIGAHALIDFDLSLSALTLVLWTLFACARALAGKWTGAEGQGRL</sequence>
<dbReference type="GO" id="GO:0016020">
    <property type="term" value="C:membrane"/>
    <property type="evidence" value="ECO:0007669"/>
    <property type="project" value="UniProtKB-SubCell"/>
</dbReference>
<dbReference type="Pfam" id="PF04932">
    <property type="entry name" value="Wzy_C"/>
    <property type="match status" value="1"/>
</dbReference>
<dbReference type="STRING" id="1838280.A6M21_14450"/>
<evidence type="ECO:0000256" key="3">
    <source>
        <dbReference type="ARBA" id="ARBA00022989"/>
    </source>
</evidence>
<gene>
    <name evidence="7" type="ORF">A6M21_14450</name>
</gene>
<keyword evidence="2 5" id="KW-0812">Transmembrane</keyword>
<keyword evidence="4 5" id="KW-0472">Membrane</keyword>
<feature type="transmembrane region" description="Helical" evidence="5">
    <location>
        <begin position="181"/>
        <end position="205"/>
    </location>
</feature>
<evidence type="ECO:0000256" key="4">
    <source>
        <dbReference type="ARBA" id="ARBA00023136"/>
    </source>
</evidence>
<dbReference type="RefSeq" id="WP_066670548.1">
    <property type="nucleotide sequence ID" value="NZ_LYVF01000188.1"/>
</dbReference>
<accession>A0A1B7LBS0</accession>
<feature type="transmembrane region" description="Helical" evidence="5">
    <location>
        <begin position="301"/>
        <end position="321"/>
    </location>
</feature>
<feature type="transmembrane region" description="Helical" evidence="5">
    <location>
        <begin position="140"/>
        <end position="161"/>
    </location>
</feature>
<feature type="transmembrane region" description="Helical" evidence="5">
    <location>
        <begin position="249"/>
        <end position="267"/>
    </location>
</feature>
<evidence type="ECO:0000313" key="7">
    <source>
        <dbReference type="EMBL" id="OAT79909.1"/>
    </source>
</evidence>
<proteinExistence type="predicted"/>
<dbReference type="InterPro" id="IPR007016">
    <property type="entry name" value="O-antigen_ligase-rel_domated"/>
</dbReference>
<comment type="caution">
    <text evidence="7">The sequence shown here is derived from an EMBL/GenBank/DDBJ whole genome shotgun (WGS) entry which is preliminary data.</text>
</comment>
<dbReference type="EMBL" id="LYVF01000188">
    <property type="protein sequence ID" value="OAT79909.1"/>
    <property type="molecule type" value="Genomic_DNA"/>
</dbReference>
<name>A0A1B7LBS0_9FIRM</name>
<dbReference type="InterPro" id="IPR051533">
    <property type="entry name" value="WaaL-like"/>
</dbReference>
<organism evidence="7 8">
    <name type="scientific">Desulfotomaculum copahuensis</name>
    <dbReference type="NCBI Taxonomy" id="1838280"/>
    <lineage>
        <taxon>Bacteria</taxon>
        <taxon>Bacillati</taxon>
        <taxon>Bacillota</taxon>
        <taxon>Clostridia</taxon>
        <taxon>Eubacteriales</taxon>
        <taxon>Desulfotomaculaceae</taxon>
        <taxon>Desulfotomaculum</taxon>
    </lineage>
</organism>
<evidence type="ECO:0000313" key="8">
    <source>
        <dbReference type="Proteomes" id="UP000078532"/>
    </source>
</evidence>
<dbReference type="Proteomes" id="UP000078532">
    <property type="component" value="Unassembled WGS sequence"/>
</dbReference>